<keyword evidence="3 5" id="KW-1133">Transmembrane helix</keyword>
<dbReference type="InterPro" id="IPR051533">
    <property type="entry name" value="WaaL-like"/>
</dbReference>
<feature type="transmembrane region" description="Helical" evidence="5">
    <location>
        <begin position="368"/>
        <end position="385"/>
    </location>
</feature>
<evidence type="ECO:0000313" key="7">
    <source>
        <dbReference type="EMBL" id="PQB05492.1"/>
    </source>
</evidence>
<dbReference type="Proteomes" id="UP000239800">
    <property type="component" value="Unassembled WGS sequence"/>
</dbReference>
<evidence type="ECO:0000313" key="8">
    <source>
        <dbReference type="Proteomes" id="UP000239800"/>
    </source>
</evidence>
<reference evidence="7 8" key="1">
    <citation type="submission" date="2016-11" db="EMBL/GenBank/DDBJ databases">
        <title>Trade-off between light-utilization and light-protection in marine flavobacteria.</title>
        <authorList>
            <person name="Kumagai Y."/>
        </authorList>
    </citation>
    <scope>NUCLEOTIDE SEQUENCE [LARGE SCALE GENOMIC DNA]</scope>
    <source>
        <strain evidence="7 8">NBRC 107741</strain>
    </source>
</reference>
<feature type="transmembrane region" description="Helical" evidence="5">
    <location>
        <begin position="169"/>
        <end position="197"/>
    </location>
</feature>
<feature type="transmembrane region" description="Helical" evidence="5">
    <location>
        <begin position="343"/>
        <end position="359"/>
    </location>
</feature>
<evidence type="ECO:0000256" key="5">
    <source>
        <dbReference type="SAM" id="Phobius"/>
    </source>
</evidence>
<evidence type="ECO:0000256" key="2">
    <source>
        <dbReference type="ARBA" id="ARBA00022692"/>
    </source>
</evidence>
<gene>
    <name evidence="7" type="ORF">BST85_11765</name>
</gene>
<feature type="transmembrane region" description="Helical" evidence="5">
    <location>
        <begin position="69"/>
        <end position="86"/>
    </location>
</feature>
<dbReference type="InterPro" id="IPR007016">
    <property type="entry name" value="O-antigen_ligase-rel_domated"/>
</dbReference>
<evidence type="ECO:0000256" key="1">
    <source>
        <dbReference type="ARBA" id="ARBA00004141"/>
    </source>
</evidence>
<evidence type="ECO:0000256" key="3">
    <source>
        <dbReference type="ARBA" id="ARBA00022989"/>
    </source>
</evidence>
<comment type="caution">
    <text evidence="7">The sequence shown here is derived from an EMBL/GenBank/DDBJ whole genome shotgun (WGS) entry which is preliminary data.</text>
</comment>
<feature type="transmembrane region" description="Helical" evidence="5">
    <location>
        <begin position="317"/>
        <end position="337"/>
    </location>
</feature>
<feature type="transmembrane region" description="Helical" evidence="5">
    <location>
        <begin position="209"/>
        <end position="226"/>
    </location>
</feature>
<dbReference type="RefSeq" id="WP_181040014.1">
    <property type="nucleotide sequence ID" value="NZ_MQUB01000001.1"/>
</dbReference>
<proteinExistence type="predicted"/>
<dbReference type="EMBL" id="MQUB01000001">
    <property type="protein sequence ID" value="PQB05492.1"/>
    <property type="molecule type" value="Genomic_DNA"/>
</dbReference>
<dbReference type="PANTHER" id="PTHR37422:SF13">
    <property type="entry name" value="LIPOPOLYSACCHARIDE BIOSYNTHESIS PROTEIN PA4999-RELATED"/>
    <property type="match status" value="1"/>
</dbReference>
<accession>A0A2S7KS83</accession>
<sequence>MLLYFIIPFDDYIRALPNILMGVLVVAFPFVVSRSDFVKIKRLPMLVLLGFFAYLVLNALLAGRLEEDLSVLKKVLITVGLVFLYIPVQGVKKVEKAIVFSALAAILFSAINIIILANSGTGFEFGDSAMLIEGLLIDRIYLGMLCLLSILASYSSLQSRYHPDNRYYVGNIIINVIFILFIVSRITIVAFVVLFLMGQLYRSRRGPQMMVVTGTLVLIIAGAFILNPDFRHKLLYTNQDDSSNSWTSIALQNEPRAIIWDSAYEIAMEEGLTLGGIGFAETNRRLMEQYDKRIDDPEVLQNFQTKRYNTHNQYIDFYLATGLVGVVFFLSLLGVFFYRHYRLLYPTALLATFMIYAFVENVFHRQIGAYYAGFIFILLCLHFGQNGPKEEADQPLTQ</sequence>
<dbReference type="PANTHER" id="PTHR37422">
    <property type="entry name" value="TEICHURONIC ACID BIOSYNTHESIS PROTEIN TUAE"/>
    <property type="match status" value="1"/>
</dbReference>
<dbReference type="Pfam" id="PF04932">
    <property type="entry name" value="Wzy_C"/>
    <property type="match status" value="1"/>
</dbReference>
<feature type="transmembrane region" description="Helical" evidence="5">
    <location>
        <begin position="98"/>
        <end position="120"/>
    </location>
</feature>
<keyword evidence="4 5" id="KW-0472">Membrane</keyword>
<feature type="transmembrane region" description="Helical" evidence="5">
    <location>
        <begin position="43"/>
        <end position="63"/>
    </location>
</feature>
<organism evidence="7 8">
    <name type="scientific">Aureitalea marina</name>
    <dbReference type="NCBI Taxonomy" id="930804"/>
    <lineage>
        <taxon>Bacteria</taxon>
        <taxon>Pseudomonadati</taxon>
        <taxon>Bacteroidota</taxon>
        <taxon>Flavobacteriia</taxon>
        <taxon>Flavobacteriales</taxon>
        <taxon>Flavobacteriaceae</taxon>
        <taxon>Aureitalea</taxon>
    </lineage>
</organism>
<feature type="transmembrane region" description="Helical" evidence="5">
    <location>
        <begin position="140"/>
        <end position="157"/>
    </location>
</feature>
<name>A0A2S7KS83_9FLAO</name>
<keyword evidence="2 5" id="KW-0812">Transmembrane</keyword>
<keyword evidence="8" id="KW-1185">Reference proteome</keyword>
<dbReference type="AlphaFoldDB" id="A0A2S7KS83"/>
<feature type="transmembrane region" description="Helical" evidence="5">
    <location>
        <begin position="12"/>
        <end position="31"/>
    </location>
</feature>
<dbReference type="GO" id="GO:0016020">
    <property type="term" value="C:membrane"/>
    <property type="evidence" value="ECO:0007669"/>
    <property type="project" value="UniProtKB-SubCell"/>
</dbReference>
<protein>
    <recommendedName>
        <fullName evidence="6">O-antigen ligase-related domain-containing protein</fullName>
    </recommendedName>
</protein>
<evidence type="ECO:0000256" key="4">
    <source>
        <dbReference type="ARBA" id="ARBA00023136"/>
    </source>
</evidence>
<feature type="domain" description="O-antigen ligase-related" evidence="6">
    <location>
        <begin position="172"/>
        <end position="330"/>
    </location>
</feature>
<comment type="subcellular location">
    <subcellularLocation>
        <location evidence="1">Membrane</location>
        <topology evidence="1">Multi-pass membrane protein</topology>
    </subcellularLocation>
</comment>
<evidence type="ECO:0000259" key="6">
    <source>
        <dbReference type="Pfam" id="PF04932"/>
    </source>
</evidence>